<organism evidence="3 4">
    <name type="scientific">Dactylellina haptotyla (strain CBS 200.50)</name>
    <name type="common">Nematode-trapping fungus</name>
    <name type="synonym">Monacrosporium haptotylum</name>
    <dbReference type="NCBI Taxonomy" id="1284197"/>
    <lineage>
        <taxon>Eukaryota</taxon>
        <taxon>Fungi</taxon>
        <taxon>Dikarya</taxon>
        <taxon>Ascomycota</taxon>
        <taxon>Pezizomycotina</taxon>
        <taxon>Orbiliomycetes</taxon>
        <taxon>Orbiliales</taxon>
        <taxon>Orbiliaceae</taxon>
        <taxon>Dactylellina</taxon>
    </lineage>
</organism>
<reference evidence="4" key="2">
    <citation type="submission" date="2013-04" db="EMBL/GenBank/DDBJ databases">
        <title>Genomic mechanisms accounting for the adaptation to parasitism in nematode-trapping fungi.</title>
        <authorList>
            <person name="Ahren D.G."/>
        </authorList>
    </citation>
    <scope>NUCLEOTIDE SEQUENCE [LARGE SCALE GENOMIC DNA]</scope>
    <source>
        <strain evidence="4">CBS 200.50</strain>
    </source>
</reference>
<feature type="transmembrane region" description="Helical" evidence="2">
    <location>
        <begin position="349"/>
        <end position="371"/>
    </location>
</feature>
<dbReference type="Proteomes" id="UP000015100">
    <property type="component" value="Unassembled WGS sequence"/>
</dbReference>
<keyword evidence="2" id="KW-0472">Membrane</keyword>
<keyword evidence="4" id="KW-1185">Reference proteome</keyword>
<dbReference type="OrthoDB" id="5429801at2759"/>
<evidence type="ECO:0000313" key="3">
    <source>
        <dbReference type="EMBL" id="EPS42540.1"/>
    </source>
</evidence>
<sequence>MPIEDFFRSFNAAKYERQIGHLDELELRALHEKIREKVVASISATGVGTAATIAAGPLGLVGVGIGMRRESYNSDKKRIIEARMRREGWDIHKMRKRDVFKAAGPALVGGVLGPGAEHLIGHMAGNGAQMFLEHHAHTAVNSLLEHPDTFLHSMADGVADQAHALASGLGLTHHTANLVPIDSIPVTTGSLGNLAGQAAACAAEVKLAEQGSQKAFDTVVGNLDYMKRRDREPVVHTIEDYDDEVAPAYSPGYARPRLPSYTSSELPSPTYKSSYFEPDPDPLTDDCTSHHVEMPSCKYESPFELADPSKGFTQPSQLHKPIEFLDSDIDGVKVLLGFNDRPKSALQHYIAVLLILSIPAIMFGGPIYMILLSMYPETFEDLPKQDNKPNSNSTHPQAWPICTWPEDQRQPTGTYPETATSTYAGSWSTCTWPEDQRKQTGTYAETTEPATETYTQGVPTCTWSEAQRQQTGTY</sequence>
<evidence type="ECO:0000256" key="2">
    <source>
        <dbReference type="SAM" id="Phobius"/>
    </source>
</evidence>
<keyword evidence="2" id="KW-0812">Transmembrane</keyword>
<accession>S8AHL7</accession>
<dbReference type="HOGENOM" id="CLU_576199_0_0_1"/>
<name>S8AHL7_DACHA</name>
<evidence type="ECO:0000313" key="4">
    <source>
        <dbReference type="Proteomes" id="UP000015100"/>
    </source>
</evidence>
<protein>
    <submittedName>
        <fullName evidence="3">Uncharacterized protein</fullName>
    </submittedName>
</protein>
<dbReference type="EMBL" id="AQGS01000110">
    <property type="protein sequence ID" value="EPS42540.1"/>
    <property type="molecule type" value="Genomic_DNA"/>
</dbReference>
<feature type="region of interest" description="Disordered" evidence="1">
    <location>
        <begin position="383"/>
        <end position="402"/>
    </location>
</feature>
<keyword evidence="2" id="KW-1133">Transmembrane helix</keyword>
<reference evidence="3 4" key="1">
    <citation type="journal article" date="2013" name="PLoS Genet.">
        <title>Genomic mechanisms accounting for the adaptation to parasitism in nematode-trapping fungi.</title>
        <authorList>
            <person name="Meerupati T."/>
            <person name="Andersson K.M."/>
            <person name="Friman E."/>
            <person name="Kumar D."/>
            <person name="Tunlid A."/>
            <person name="Ahren D."/>
        </authorList>
    </citation>
    <scope>NUCLEOTIDE SEQUENCE [LARGE SCALE GENOMIC DNA]</scope>
    <source>
        <strain evidence="3 4">CBS 200.50</strain>
    </source>
</reference>
<gene>
    <name evidence="3" type="ORF">H072_3480</name>
</gene>
<dbReference type="AlphaFoldDB" id="S8AHL7"/>
<comment type="caution">
    <text evidence="3">The sequence shown here is derived from an EMBL/GenBank/DDBJ whole genome shotgun (WGS) entry which is preliminary data.</text>
</comment>
<evidence type="ECO:0000256" key="1">
    <source>
        <dbReference type="SAM" id="MobiDB-lite"/>
    </source>
</evidence>
<proteinExistence type="predicted"/>